<keyword evidence="9" id="KW-1185">Reference proteome</keyword>
<dbReference type="AlphaFoldDB" id="A0A5N6P944"/>
<keyword evidence="5" id="KW-0812">Transmembrane</keyword>
<feature type="repeat" description="PPR" evidence="4">
    <location>
        <begin position="242"/>
        <end position="276"/>
    </location>
</feature>
<organism evidence="8 9">
    <name type="scientific">Mikania micrantha</name>
    <name type="common">bitter vine</name>
    <dbReference type="NCBI Taxonomy" id="192012"/>
    <lineage>
        <taxon>Eukaryota</taxon>
        <taxon>Viridiplantae</taxon>
        <taxon>Streptophyta</taxon>
        <taxon>Embryophyta</taxon>
        <taxon>Tracheophyta</taxon>
        <taxon>Spermatophyta</taxon>
        <taxon>Magnoliopsida</taxon>
        <taxon>eudicotyledons</taxon>
        <taxon>Gunneridae</taxon>
        <taxon>Pentapetalae</taxon>
        <taxon>asterids</taxon>
        <taxon>campanulids</taxon>
        <taxon>Asterales</taxon>
        <taxon>Asteraceae</taxon>
        <taxon>Asteroideae</taxon>
        <taxon>Heliantheae alliance</taxon>
        <taxon>Eupatorieae</taxon>
        <taxon>Mikania</taxon>
    </lineage>
</organism>
<dbReference type="FunFam" id="1.25.40.10:FF:000184">
    <property type="entry name" value="Pentatricopeptide repeat-containing protein, chloroplastic"/>
    <property type="match status" value="1"/>
</dbReference>
<evidence type="ECO:0000313" key="8">
    <source>
        <dbReference type="EMBL" id="KAD6118681.1"/>
    </source>
</evidence>
<protein>
    <recommendedName>
        <fullName evidence="10">DYW domain-containing protein</fullName>
    </recommendedName>
</protein>
<dbReference type="InterPro" id="IPR032867">
    <property type="entry name" value="DYW_dom"/>
</dbReference>
<dbReference type="GO" id="GO:0009451">
    <property type="term" value="P:RNA modification"/>
    <property type="evidence" value="ECO:0007669"/>
    <property type="project" value="InterPro"/>
</dbReference>
<proteinExistence type="inferred from homology"/>
<evidence type="ECO:0000256" key="4">
    <source>
        <dbReference type="PROSITE-ProRule" id="PRU00708"/>
    </source>
</evidence>
<keyword evidence="5" id="KW-0472">Membrane</keyword>
<dbReference type="EMBL" id="SZYD01000005">
    <property type="protein sequence ID" value="KAD6118681.1"/>
    <property type="molecule type" value="Genomic_DNA"/>
</dbReference>
<feature type="transmembrane region" description="Helical" evidence="5">
    <location>
        <begin position="73"/>
        <end position="94"/>
    </location>
</feature>
<feature type="domain" description="Cyanobacterial aminoacyl-tRNA synthetase CAAD" evidence="6">
    <location>
        <begin position="61"/>
        <end position="116"/>
    </location>
</feature>
<dbReference type="Pfam" id="PF14432">
    <property type="entry name" value="DYW_deaminase"/>
    <property type="match status" value="1"/>
</dbReference>
<evidence type="ECO:0008006" key="10">
    <source>
        <dbReference type="Google" id="ProtNLM"/>
    </source>
</evidence>
<dbReference type="InterPro" id="IPR002885">
    <property type="entry name" value="PPR_rpt"/>
</dbReference>
<dbReference type="NCBIfam" id="TIGR00756">
    <property type="entry name" value="PPR"/>
    <property type="match status" value="4"/>
</dbReference>
<dbReference type="InterPro" id="IPR046960">
    <property type="entry name" value="PPR_At4g14850-like_plant"/>
</dbReference>
<evidence type="ECO:0000256" key="2">
    <source>
        <dbReference type="ARBA" id="ARBA00006643"/>
    </source>
</evidence>
<dbReference type="InterPro" id="IPR046848">
    <property type="entry name" value="E_motif"/>
</dbReference>
<dbReference type="Proteomes" id="UP000326396">
    <property type="component" value="Linkage Group LG13"/>
</dbReference>
<comment type="similarity">
    <text evidence="2">Belongs to the PPR family. PCMP-H subfamily.</text>
</comment>
<accession>A0A5N6P944</accession>
<feature type="transmembrane region" description="Helical" evidence="5">
    <location>
        <begin position="106"/>
        <end position="128"/>
    </location>
</feature>
<feature type="repeat" description="PPR" evidence="4">
    <location>
        <begin position="141"/>
        <end position="175"/>
    </location>
</feature>
<dbReference type="GO" id="GO:0003723">
    <property type="term" value="F:RNA binding"/>
    <property type="evidence" value="ECO:0007669"/>
    <property type="project" value="InterPro"/>
</dbReference>
<dbReference type="Pfam" id="PF13041">
    <property type="entry name" value="PPR_2"/>
    <property type="match status" value="2"/>
</dbReference>
<keyword evidence="3" id="KW-0677">Repeat</keyword>
<evidence type="ECO:0000259" key="7">
    <source>
        <dbReference type="Pfam" id="PF14432"/>
    </source>
</evidence>
<feature type="domain" description="DYW" evidence="7">
    <location>
        <begin position="557"/>
        <end position="649"/>
    </location>
</feature>
<dbReference type="Pfam" id="PF14159">
    <property type="entry name" value="CAAD"/>
    <property type="match status" value="1"/>
</dbReference>
<dbReference type="GO" id="GO:0016020">
    <property type="term" value="C:membrane"/>
    <property type="evidence" value="ECO:0007669"/>
    <property type="project" value="UniProtKB-SubCell"/>
</dbReference>
<dbReference type="FunFam" id="1.25.40.10:FF:000427">
    <property type="entry name" value="Pentatricopeptide repeat-containing protein chloroplastic"/>
    <property type="match status" value="1"/>
</dbReference>
<dbReference type="Gene3D" id="1.25.40.10">
    <property type="entry name" value="Tetratricopeptide repeat domain"/>
    <property type="match status" value="3"/>
</dbReference>
<name>A0A5N6P944_9ASTR</name>
<evidence type="ECO:0000259" key="6">
    <source>
        <dbReference type="Pfam" id="PF14159"/>
    </source>
</evidence>
<dbReference type="InterPro" id="IPR025564">
    <property type="entry name" value="CAAD_dom"/>
</dbReference>
<keyword evidence="5" id="KW-1133">Transmembrane helix</keyword>
<dbReference type="PANTHER" id="PTHR47926:SF470">
    <property type="entry name" value="DYW DOMAIN-CONTAINING PROTEIN"/>
    <property type="match status" value="1"/>
</dbReference>
<feature type="repeat" description="PPR" evidence="4">
    <location>
        <begin position="343"/>
        <end position="377"/>
    </location>
</feature>
<evidence type="ECO:0000256" key="1">
    <source>
        <dbReference type="ARBA" id="ARBA00004141"/>
    </source>
</evidence>
<dbReference type="Pfam" id="PF01535">
    <property type="entry name" value="PPR"/>
    <property type="match status" value="4"/>
</dbReference>
<dbReference type="PROSITE" id="PS51375">
    <property type="entry name" value="PPR"/>
    <property type="match status" value="3"/>
</dbReference>
<dbReference type="OrthoDB" id="185373at2759"/>
<evidence type="ECO:0000256" key="5">
    <source>
        <dbReference type="SAM" id="Phobius"/>
    </source>
</evidence>
<gene>
    <name evidence="8" type="ORF">E3N88_09952</name>
</gene>
<comment type="subcellular location">
    <subcellularLocation>
        <location evidence="1">Membrane</location>
        <topology evidence="1">Multi-pass membrane protein</topology>
    </subcellularLocation>
</comment>
<reference evidence="8 9" key="1">
    <citation type="submission" date="2019-05" db="EMBL/GenBank/DDBJ databases">
        <title>Mikania micrantha, genome provides insights into the molecular mechanism of rapid growth.</title>
        <authorList>
            <person name="Liu B."/>
        </authorList>
    </citation>
    <scope>NUCLEOTIDE SEQUENCE [LARGE SCALE GENOMIC DNA]</scope>
    <source>
        <strain evidence="8">NLD-2019</strain>
        <tissue evidence="8">Leaf</tissue>
    </source>
</reference>
<dbReference type="GO" id="GO:0008270">
    <property type="term" value="F:zinc ion binding"/>
    <property type="evidence" value="ECO:0007669"/>
    <property type="project" value="InterPro"/>
</dbReference>
<sequence>MANLICNLPFSPLLASKNRPFCSPIRNPSVSAIGGKQGRVAFIAKSTRGSSESSTSLNIVEYVQNALDKPEDLIALFGLGFASVVTFWASLSLVTAIDKLPVVPGFFELIGILFSTLVDLYCSCNYLSNAHQLFDKIPKRNVFLWNVLIRGYAWNGPYNAAISLYYQMIDYGVVPDNFTFPFVLKACSNLSAIVVGRDVHDHVVRTGWETDVFVGAALIDMYAKCGDVGCARQMFDKMLERDVVLWNSMLAAYAQNACPEDCLVLCGEMASREVRPTVATLVTAISSAADIAALPQGRELHGYSWRQGFVFQDKVKTALVDMYAKSGSVKVARILFDMLIEKRVVSWNAMITGYAMHGYAMEALDLFKKMTRETHPDHITFVGVLSACNHGGLLNKGKELFNLMIHEYKITPTVQHYSSMVDLIGHYGRLEEAYDMINNMTITPDSGIWGALLNSCKIHGDVDLGELALEKLIELEPDEAGNYVIMSNIYAQAGKWEGVAKIRELMTNKKLKKDVACSWIEVNNKVHAFLSGDTSHPMCDEIDDELKRIEKLMNEAGYVPNVAPVFHDVDDDEKKKMICRHSERLAIAFGLISTPPKSKLLITKNLRVCEDCHVAIKFISKITEREIVFRDVNRYHHFKDGLCSCGDYW</sequence>
<dbReference type="InterPro" id="IPR011990">
    <property type="entry name" value="TPR-like_helical_dom_sf"/>
</dbReference>
<dbReference type="PANTHER" id="PTHR47926">
    <property type="entry name" value="PENTATRICOPEPTIDE REPEAT-CONTAINING PROTEIN"/>
    <property type="match status" value="1"/>
</dbReference>
<evidence type="ECO:0000256" key="3">
    <source>
        <dbReference type="ARBA" id="ARBA00022737"/>
    </source>
</evidence>
<dbReference type="Pfam" id="PF20431">
    <property type="entry name" value="E_motif"/>
    <property type="match status" value="1"/>
</dbReference>
<comment type="caution">
    <text evidence="8">The sequence shown here is derived from an EMBL/GenBank/DDBJ whole genome shotgun (WGS) entry which is preliminary data.</text>
</comment>
<evidence type="ECO:0000313" key="9">
    <source>
        <dbReference type="Proteomes" id="UP000326396"/>
    </source>
</evidence>